<protein>
    <recommendedName>
        <fullName evidence="4">PEP-CTERM protein-sorting domain-containing protein</fullName>
    </recommendedName>
</protein>
<evidence type="ECO:0000313" key="2">
    <source>
        <dbReference type="EMBL" id="MEF7616852.1"/>
    </source>
</evidence>
<comment type="caution">
    <text evidence="2">The sequence shown here is derived from an EMBL/GenBank/DDBJ whole genome shotgun (WGS) entry which is preliminary data.</text>
</comment>
<dbReference type="Proteomes" id="UP001336250">
    <property type="component" value="Unassembled WGS sequence"/>
</dbReference>
<name>A0AAW9QJ49_9BURK</name>
<sequence length="488" mass="52739">MTPDTTFRRLARRTASAFAVVCMMTAGTTTAAQAQDLSYLQGLLDAMAEGTWVKASTNLYSDAWASPLDGGLPSGTYSDPGAVVKSWSNIAWDPNRARLMLWGGGHAAYMGNEMYLWEGASGTWTRGSLPSRLVSGGNAVFYVVDDAAPQSAHSYDNGLFLPHIDRYVTFGGAAFNTGAGFVTRDANGNPVGAGPWLWDPSKADANKVGGTTGSGYLPSVEGGQMWANRADTYTGTRGQSPLEGTSAYREENGRDVVYTTRDSNASGFPNLYRYMPGDPATNELDRWDVVGRSWNASSSQSAAAIDSDNGYYVRISNKANTYDEFGLGLWDLNQIDLGSDALIGDRWIELHDSTGAIFRTNRDMGIAFDEASGRFYLWDGKDFGTVYSTAPEFDASGTLLDAWTVTKHTSAGAQPEGNFANGVLGKWIYVAELQAFIALDEYNAATQDAAVWLYKPQITMIPEPQAAAMLIAGLIALQWRRKAQARRG</sequence>
<proteinExistence type="predicted"/>
<evidence type="ECO:0000313" key="3">
    <source>
        <dbReference type="Proteomes" id="UP001336250"/>
    </source>
</evidence>
<organism evidence="2 3">
    <name type="scientific">Aquincola agrisoli</name>
    <dbReference type="NCBI Taxonomy" id="3119538"/>
    <lineage>
        <taxon>Bacteria</taxon>
        <taxon>Pseudomonadati</taxon>
        <taxon>Pseudomonadota</taxon>
        <taxon>Betaproteobacteria</taxon>
        <taxon>Burkholderiales</taxon>
        <taxon>Sphaerotilaceae</taxon>
        <taxon>Aquincola</taxon>
    </lineage>
</organism>
<keyword evidence="1" id="KW-0732">Signal</keyword>
<reference evidence="2 3" key="1">
    <citation type="submission" date="2024-02" db="EMBL/GenBank/DDBJ databases">
        <title>Genome sequence of Aquincola sp. MAHUQ-54.</title>
        <authorList>
            <person name="Huq M.A."/>
        </authorList>
    </citation>
    <scope>NUCLEOTIDE SEQUENCE [LARGE SCALE GENOMIC DNA]</scope>
    <source>
        <strain evidence="2 3">MAHUQ-54</strain>
    </source>
</reference>
<evidence type="ECO:0008006" key="4">
    <source>
        <dbReference type="Google" id="ProtNLM"/>
    </source>
</evidence>
<dbReference type="EMBL" id="JAZIBG010000049">
    <property type="protein sequence ID" value="MEF7616852.1"/>
    <property type="molecule type" value="Genomic_DNA"/>
</dbReference>
<gene>
    <name evidence="2" type="ORF">V4F39_23260</name>
</gene>
<feature type="chain" id="PRO_5043925646" description="PEP-CTERM protein-sorting domain-containing protein" evidence="1">
    <location>
        <begin position="35"/>
        <end position="488"/>
    </location>
</feature>
<evidence type="ECO:0000256" key="1">
    <source>
        <dbReference type="SAM" id="SignalP"/>
    </source>
</evidence>
<accession>A0AAW9QJ49</accession>
<dbReference type="AlphaFoldDB" id="A0AAW9QJ49"/>
<feature type="signal peptide" evidence="1">
    <location>
        <begin position="1"/>
        <end position="34"/>
    </location>
</feature>
<keyword evidence="3" id="KW-1185">Reference proteome</keyword>
<dbReference type="RefSeq" id="WP_332292449.1">
    <property type="nucleotide sequence ID" value="NZ_JAZIBG010000049.1"/>
</dbReference>